<evidence type="ECO:0000256" key="3">
    <source>
        <dbReference type="ARBA" id="ARBA00022679"/>
    </source>
</evidence>
<evidence type="ECO:0000313" key="5">
    <source>
        <dbReference type="EMBL" id="GGD41649.1"/>
    </source>
</evidence>
<dbReference type="PANTHER" id="PTHR12526">
    <property type="entry name" value="GLYCOSYLTRANSFERASE"/>
    <property type="match status" value="1"/>
</dbReference>
<keyword evidence="3" id="KW-0808">Transferase</keyword>
<reference evidence="5" key="2">
    <citation type="submission" date="2020-09" db="EMBL/GenBank/DDBJ databases">
        <authorList>
            <person name="Sun Q."/>
            <person name="Zhou Y."/>
        </authorList>
    </citation>
    <scope>NUCLEOTIDE SEQUENCE</scope>
    <source>
        <strain evidence="5">CGMCC 1.15493</strain>
    </source>
</reference>
<dbReference type="CDD" id="cd03801">
    <property type="entry name" value="GT4_PimA-like"/>
    <property type="match status" value="1"/>
</dbReference>
<dbReference type="RefSeq" id="WP_188855197.1">
    <property type="nucleotide sequence ID" value="NZ_BMJJ01000018.1"/>
</dbReference>
<evidence type="ECO:0000313" key="6">
    <source>
        <dbReference type="Proteomes" id="UP000613160"/>
    </source>
</evidence>
<dbReference type="SUPFAM" id="SSF53756">
    <property type="entry name" value="UDP-Glycosyltransferase/glycogen phosphorylase"/>
    <property type="match status" value="1"/>
</dbReference>
<sequence length="348" mass="36727">MNRPLVFAIPGDIMTKTGGYAYDRRMMAELERLGWSVTHLALPDAFPDPEPSDLAETARLLAGIGDGTPVLVDGLAFSAAPDVFSPEAARLRLIALIHHPLALETGLDAERADALRVAETRALTLARAVVVTSAMTGRTLTEAFGVAATRITVAAPGTDRQAQARAAGAPPLILSVGTLVPRKGHDVLIAALSRLGDLDWRCRIVGDATRDPRHAAALAALLDDLDLADRVTMVGGMDDVSAEFAAADLFALATHYEGYGMVFAEALAHGLPIVGTRAGAVPEVVPPEAGILVEPNDATAFGKALRSLLENTALRRRTAEGAWQAGQRLQTWEMSARLIDDTLRGIAA</sequence>
<evidence type="ECO:0000259" key="4">
    <source>
        <dbReference type="Pfam" id="PF00534"/>
    </source>
</evidence>
<evidence type="ECO:0000256" key="2">
    <source>
        <dbReference type="ARBA" id="ARBA00022676"/>
    </source>
</evidence>
<accession>A0A916YEN8</accession>
<protein>
    <submittedName>
        <fullName evidence="5">Glycosyl hydrolase</fullName>
    </submittedName>
</protein>
<dbReference type="PANTHER" id="PTHR12526:SF640">
    <property type="entry name" value="COLANIC ACID BIOSYNTHESIS GLYCOSYLTRANSFERASE WCAL-RELATED"/>
    <property type="match status" value="1"/>
</dbReference>
<reference evidence="5" key="1">
    <citation type="journal article" date="2014" name="Int. J. Syst. Evol. Microbiol.">
        <title>Complete genome sequence of Corynebacterium casei LMG S-19264T (=DSM 44701T), isolated from a smear-ripened cheese.</title>
        <authorList>
            <consortium name="US DOE Joint Genome Institute (JGI-PGF)"/>
            <person name="Walter F."/>
            <person name="Albersmeier A."/>
            <person name="Kalinowski J."/>
            <person name="Ruckert C."/>
        </authorList>
    </citation>
    <scope>NUCLEOTIDE SEQUENCE</scope>
    <source>
        <strain evidence="5">CGMCC 1.15493</strain>
    </source>
</reference>
<dbReference type="GO" id="GO:0016757">
    <property type="term" value="F:glycosyltransferase activity"/>
    <property type="evidence" value="ECO:0007669"/>
    <property type="project" value="UniProtKB-KW"/>
</dbReference>
<evidence type="ECO:0000256" key="1">
    <source>
        <dbReference type="ARBA" id="ARBA00009481"/>
    </source>
</evidence>
<dbReference type="GO" id="GO:0016787">
    <property type="term" value="F:hydrolase activity"/>
    <property type="evidence" value="ECO:0007669"/>
    <property type="project" value="UniProtKB-KW"/>
</dbReference>
<keyword evidence="2" id="KW-0328">Glycosyltransferase</keyword>
<proteinExistence type="inferred from homology"/>
<organism evidence="5 6">
    <name type="scientific">Aureimonas glaciei</name>
    <dbReference type="NCBI Taxonomy" id="1776957"/>
    <lineage>
        <taxon>Bacteria</taxon>
        <taxon>Pseudomonadati</taxon>
        <taxon>Pseudomonadota</taxon>
        <taxon>Alphaproteobacteria</taxon>
        <taxon>Hyphomicrobiales</taxon>
        <taxon>Aurantimonadaceae</taxon>
        <taxon>Aureimonas</taxon>
    </lineage>
</organism>
<keyword evidence="6" id="KW-1185">Reference proteome</keyword>
<dbReference type="EMBL" id="BMJJ01000018">
    <property type="protein sequence ID" value="GGD41649.1"/>
    <property type="molecule type" value="Genomic_DNA"/>
</dbReference>
<dbReference type="InterPro" id="IPR001296">
    <property type="entry name" value="Glyco_trans_1"/>
</dbReference>
<dbReference type="Proteomes" id="UP000613160">
    <property type="component" value="Unassembled WGS sequence"/>
</dbReference>
<comment type="caution">
    <text evidence="5">The sequence shown here is derived from an EMBL/GenBank/DDBJ whole genome shotgun (WGS) entry which is preliminary data.</text>
</comment>
<dbReference type="Pfam" id="PF00534">
    <property type="entry name" value="Glycos_transf_1"/>
    <property type="match status" value="1"/>
</dbReference>
<dbReference type="AlphaFoldDB" id="A0A916YEN8"/>
<feature type="domain" description="Glycosyl transferase family 1" evidence="4">
    <location>
        <begin position="163"/>
        <end position="322"/>
    </location>
</feature>
<keyword evidence="5" id="KW-0378">Hydrolase</keyword>
<dbReference type="Gene3D" id="3.40.50.2000">
    <property type="entry name" value="Glycogen Phosphorylase B"/>
    <property type="match status" value="2"/>
</dbReference>
<name>A0A916YEN8_9HYPH</name>
<comment type="similarity">
    <text evidence="1">Belongs to the glycosyltransferase group 1 family. Glycosyltransferase 4 subfamily.</text>
</comment>
<gene>
    <name evidence="5" type="ORF">GCM10011335_50400</name>
</gene>